<dbReference type="Pfam" id="PF03572">
    <property type="entry name" value="Peptidase_S41"/>
    <property type="match status" value="1"/>
</dbReference>
<keyword evidence="6" id="KW-0812">Transmembrane</keyword>
<dbReference type="SMART" id="SM00228">
    <property type="entry name" value="PDZ"/>
    <property type="match status" value="1"/>
</dbReference>
<comment type="caution">
    <text evidence="8">The sequence shown here is derived from an EMBL/GenBank/DDBJ whole genome shotgun (WGS) entry which is preliminary data.</text>
</comment>
<dbReference type="Proteomes" id="UP000176855">
    <property type="component" value="Unassembled WGS sequence"/>
</dbReference>
<dbReference type="InterPro" id="IPR036034">
    <property type="entry name" value="PDZ_sf"/>
</dbReference>
<dbReference type="FunFam" id="2.30.42.10:FF:000063">
    <property type="entry name" value="Peptidase, S41 family"/>
    <property type="match status" value="1"/>
</dbReference>
<dbReference type="CDD" id="cd07560">
    <property type="entry name" value="Peptidase_S41_CPP"/>
    <property type="match status" value="1"/>
</dbReference>
<keyword evidence="3 5" id="KW-0378">Hydrolase</keyword>
<feature type="transmembrane region" description="Helical" evidence="6">
    <location>
        <begin position="12"/>
        <end position="33"/>
    </location>
</feature>
<evidence type="ECO:0000259" key="7">
    <source>
        <dbReference type="PROSITE" id="PS50106"/>
    </source>
</evidence>
<dbReference type="SMART" id="SM00245">
    <property type="entry name" value="TSPc"/>
    <property type="match status" value="1"/>
</dbReference>
<name>A0A1G2HM69_9BACT</name>
<evidence type="ECO:0000256" key="2">
    <source>
        <dbReference type="ARBA" id="ARBA00022670"/>
    </source>
</evidence>
<dbReference type="GO" id="GO:0008236">
    <property type="term" value="F:serine-type peptidase activity"/>
    <property type="evidence" value="ECO:0007669"/>
    <property type="project" value="UniProtKB-KW"/>
</dbReference>
<dbReference type="InterPro" id="IPR029045">
    <property type="entry name" value="ClpP/crotonase-like_dom_sf"/>
</dbReference>
<dbReference type="Pfam" id="PF17820">
    <property type="entry name" value="PDZ_6"/>
    <property type="match status" value="1"/>
</dbReference>
<dbReference type="GO" id="GO:0030288">
    <property type="term" value="C:outer membrane-bounded periplasmic space"/>
    <property type="evidence" value="ECO:0007669"/>
    <property type="project" value="TreeGrafter"/>
</dbReference>
<dbReference type="AlphaFoldDB" id="A0A1G2HM69"/>
<evidence type="ECO:0000313" key="8">
    <source>
        <dbReference type="EMBL" id="OGZ63612.1"/>
    </source>
</evidence>
<evidence type="ECO:0000256" key="4">
    <source>
        <dbReference type="ARBA" id="ARBA00022825"/>
    </source>
</evidence>
<keyword evidence="2 5" id="KW-0645">Protease</keyword>
<feature type="domain" description="PDZ" evidence="7">
    <location>
        <begin position="100"/>
        <end position="168"/>
    </location>
</feature>
<dbReference type="Gene3D" id="3.30.750.44">
    <property type="match status" value="1"/>
</dbReference>
<evidence type="ECO:0000313" key="9">
    <source>
        <dbReference type="Proteomes" id="UP000176855"/>
    </source>
</evidence>
<dbReference type="STRING" id="1802202.A2730_03625"/>
<dbReference type="InterPro" id="IPR001478">
    <property type="entry name" value="PDZ"/>
</dbReference>
<dbReference type="GO" id="GO:0006508">
    <property type="term" value="P:proteolysis"/>
    <property type="evidence" value="ECO:0007669"/>
    <property type="project" value="UniProtKB-KW"/>
</dbReference>
<proteinExistence type="inferred from homology"/>
<dbReference type="CDD" id="cd06782">
    <property type="entry name" value="cpPDZ_CPP-like"/>
    <property type="match status" value="1"/>
</dbReference>
<dbReference type="GO" id="GO:0007165">
    <property type="term" value="P:signal transduction"/>
    <property type="evidence" value="ECO:0007669"/>
    <property type="project" value="TreeGrafter"/>
</dbReference>
<protein>
    <recommendedName>
        <fullName evidence="7">PDZ domain-containing protein</fullName>
    </recommendedName>
</protein>
<evidence type="ECO:0000256" key="1">
    <source>
        <dbReference type="ARBA" id="ARBA00009179"/>
    </source>
</evidence>
<keyword evidence="4 5" id="KW-0720">Serine protease</keyword>
<evidence type="ECO:0000256" key="6">
    <source>
        <dbReference type="SAM" id="Phobius"/>
    </source>
</evidence>
<dbReference type="GO" id="GO:0004175">
    <property type="term" value="F:endopeptidase activity"/>
    <property type="evidence" value="ECO:0007669"/>
    <property type="project" value="TreeGrafter"/>
</dbReference>
<sequence>MLQNMFSGEKRKIIYPFVLAALFFVTFGAGFFVGKNQVVCNVCAPEAVNFSLFWDAYNKLHQSFINPTDINDQKIIYGAISGMTKSLGDPHTSFFEPTQAKMFQQDLSGSFEGIGVEVGIKKDQLTVVAPLKGTPGERAGLKAGDVIVKINGKSTIDITTDEAVNMIRGKKGTQVTLTIFREGWKDTKDIIITRDTIKIDSITWELKEGDIAYIQIYQFGQSLSYDFKKTAQQILVSPARKIVLDLRNNPGGYLEVSQDIAGWFLQKGQVITIEDFGSDEPQKEYKAQGNAVFANYPIVVLINKGSASASEILAGALRDNRNIKLVGEKSFGKGSVQEVITLQDGASFLKVTVAKWLTPNGKSISEVGLEPDIKIEISEEDSEANKDLQLEKALEIIKELK</sequence>
<reference evidence="8 9" key="1">
    <citation type="journal article" date="2016" name="Nat. Commun.">
        <title>Thousands of microbial genomes shed light on interconnected biogeochemical processes in an aquifer system.</title>
        <authorList>
            <person name="Anantharaman K."/>
            <person name="Brown C.T."/>
            <person name="Hug L.A."/>
            <person name="Sharon I."/>
            <person name="Castelle C.J."/>
            <person name="Probst A.J."/>
            <person name="Thomas B.C."/>
            <person name="Singh A."/>
            <person name="Wilkins M.J."/>
            <person name="Karaoz U."/>
            <person name="Brodie E.L."/>
            <person name="Williams K.H."/>
            <person name="Hubbard S.S."/>
            <person name="Banfield J.F."/>
        </authorList>
    </citation>
    <scope>NUCLEOTIDE SEQUENCE [LARGE SCALE GENOMIC DNA]</scope>
</reference>
<gene>
    <name evidence="8" type="ORF">A2730_03625</name>
</gene>
<organism evidence="8 9">
    <name type="scientific">Candidatus Staskawiczbacteria bacterium RIFCSPHIGHO2_01_FULL_39_25</name>
    <dbReference type="NCBI Taxonomy" id="1802202"/>
    <lineage>
        <taxon>Bacteria</taxon>
        <taxon>Candidatus Staskawicziibacteriota</taxon>
    </lineage>
</organism>
<keyword evidence="6" id="KW-0472">Membrane</keyword>
<dbReference type="PROSITE" id="PS50106">
    <property type="entry name" value="PDZ"/>
    <property type="match status" value="1"/>
</dbReference>
<dbReference type="NCBIfam" id="TIGR00225">
    <property type="entry name" value="prc"/>
    <property type="match status" value="1"/>
</dbReference>
<accession>A0A1G2HM69</accession>
<dbReference type="SUPFAM" id="SSF52096">
    <property type="entry name" value="ClpP/crotonase"/>
    <property type="match status" value="1"/>
</dbReference>
<dbReference type="PANTHER" id="PTHR32060:SF30">
    <property type="entry name" value="CARBOXY-TERMINAL PROCESSING PROTEASE CTPA"/>
    <property type="match status" value="1"/>
</dbReference>
<dbReference type="SUPFAM" id="SSF50156">
    <property type="entry name" value="PDZ domain-like"/>
    <property type="match status" value="1"/>
</dbReference>
<comment type="similarity">
    <text evidence="1 5">Belongs to the peptidase S41A family.</text>
</comment>
<dbReference type="InterPro" id="IPR005151">
    <property type="entry name" value="Tail-specific_protease"/>
</dbReference>
<evidence type="ECO:0000256" key="5">
    <source>
        <dbReference type="RuleBase" id="RU004404"/>
    </source>
</evidence>
<dbReference type="EMBL" id="MHOO01000012">
    <property type="protein sequence ID" value="OGZ63612.1"/>
    <property type="molecule type" value="Genomic_DNA"/>
</dbReference>
<dbReference type="InterPro" id="IPR004447">
    <property type="entry name" value="Peptidase_S41A"/>
</dbReference>
<dbReference type="InterPro" id="IPR041489">
    <property type="entry name" value="PDZ_6"/>
</dbReference>
<dbReference type="Gene3D" id="2.30.42.10">
    <property type="match status" value="1"/>
</dbReference>
<dbReference type="Gene3D" id="3.90.226.10">
    <property type="entry name" value="2-enoyl-CoA Hydratase, Chain A, domain 1"/>
    <property type="match status" value="1"/>
</dbReference>
<keyword evidence="6" id="KW-1133">Transmembrane helix</keyword>
<evidence type="ECO:0000256" key="3">
    <source>
        <dbReference type="ARBA" id="ARBA00022801"/>
    </source>
</evidence>
<dbReference type="PANTHER" id="PTHR32060">
    <property type="entry name" value="TAIL-SPECIFIC PROTEASE"/>
    <property type="match status" value="1"/>
</dbReference>